<keyword evidence="2 3" id="KW-0472">Membrane</keyword>
<dbReference type="Proteomes" id="UP000609323">
    <property type="component" value="Unassembled WGS sequence"/>
</dbReference>
<dbReference type="Pfam" id="PF03323">
    <property type="entry name" value="GerA"/>
    <property type="match status" value="1"/>
</dbReference>
<evidence type="ECO:0000313" key="5">
    <source>
        <dbReference type="Proteomes" id="UP000609323"/>
    </source>
</evidence>
<evidence type="ECO:0000256" key="1">
    <source>
        <dbReference type="ARBA" id="ARBA00005278"/>
    </source>
</evidence>
<accession>A0ABQ1FPV3</accession>
<feature type="transmembrane region" description="Helical" evidence="3">
    <location>
        <begin position="401"/>
        <end position="426"/>
    </location>
</feature>
<keyword evidence="3" id="KW-1133">Transmembrane helix</keyword>
<feature type="transmembrane region" description="Helical" evidence="3">
    <location>
        <begin position="278"/>
        <end position="297"/>
    </location>
</feature>
<dbReference type="RefSeq" id="WP_157739406.1">
    <property type="nucleotide sequence ID" value="NZ_BMHF01000001.1"/>
</dbReference>
<dbReference type="PIRSF" id="PIRSF005690">
    <property type="entry name" value="GerBA"/>
    <property type="match status" value="1"/>
</dbReference>
<dbReference type="PANTHER" id="PTHR22550">
    <property type="entry name" value="SPORE GERMINATION PROTEIN"/>
    <property type="match status" value="1"/>
</dbReference>
<feature type="transmembrane region" description="Helical" evidence="3">
    <location>
        <begin position="348"/>
        <end position="365"/>
    </location>
</feature>
<reference evidence="5" key="1">
    <citation type="journal article" date="2019" name="Int. J. Syst. Evol. Microbiol.">
        <title>The Global Catalogue of Microorganisms (GCM) 10K type strain sequencing project: providing services to taxonomists for standard genome sequencing and annotation.</title>
        <authorList>
            <consortium name="The Broad Institute Genomics Platform"/>
            <consortium name="The Broad Institute Genome Sequencing Center for Infectious Disease"/>
            <person name="Wu L."/>
            <person name="Ma J."/>
        </authorList>
    </citation>
    <scope>NUCLEOTIDE SEQUENCE [LARGE SCALE GENOMIC DNA]</scope>
    <source>
        <strain evidence="5">CGMCC 1.15044</strain>
    </source>
</reference>
<evidence type="ECO:0000313" key="4">
    <source>
        <dbReference type="EMBL" id="GGA24305.1"/>
    </source>
</evidence>
<sequence>MTDFRERLEARFKNDHDFMCLTTVYLGPLPVTLAGYSSLIHFPDTLKLLTLQTQHLTEPGEEALRFLSSLGTSIQGQNAEQEAAKAIIRGSMILFHEPSGICINIQAVVPQMLSRPIESPSTENVLRGTISSFNEDLDNNIGLIRKQLMDEDLQIKSYLCGKQKSTRLEVVYLGNAVQVEFLNRLLKQIEAKQDTDTTNIRQLGIMLGFRKWEFTTKFHSTELPQSTAAALKNGKVVLLLDRFPFALILPSLLADMYVMEDDNNFPYPFTLFLRMIRIAGIIITLLIPGLYVALVSVNPEVLRIELALSIAKSRVDVPYPALIETLLLLIILELILEASVRLPKSIGPTLTMVGGIILGEAIVSAKLVSNLLIIILAATTIACSTVVGYQNSLTLRLMKYAVLFLCSFFGVMGLVAGLVIICTYIAQNETFGIPYFQLKTPKDENSG</sequence>
<dbReference type="InterPro" id="IPR004995">
    <property type="entry name" value="Spore_Ger"/>
</dbReference>
<comment type="caution">
    <text evidence="4">The sequence shown here is derived from an EMBL/GenBank/DDBJ whole genome shotgun (WGS) entry which is preliminary data.</text>
</comment>
<feature type="transmembrane region" description="Helical" evidence="3">
    <location>
        <begin position="371"/>
        <end position="389"/>
    </location>
</feature>
<dbReference type="PANTHER" id="PTHR22550:SF5">
    <property type="entry name" value="LEUCINE ZIPPER PROTEIN 4"/>
    <property type="match status" value="1"/>
</dbReference>
<keyword evidence="3" id="KW-0812">Transmembrane</keyword>
<organism evidence="4 5">
    <name type="scientific">Paenibacillus physcomitrellae</name>
    <dbReference type="NCBI Taxonomy" id="1619311"/>
    <lineage>
        <taxon>Bacteria</taxon>
        <taxon>Bacillati</taxon>
        <taxon>Bacillota</taxon>
        <taxon>Bacilli</taxon>
        <taxon>Bacillales</taxon>
        <taxon>Paenibacillaceae</taxon>
        <taxon>Paenibacillus</taxon>
    </lineage>
</organism>
<proteinExistence type="inferred from homology"/>
<dbReference type="EMBL" id="BMHF01000001">
    <property type="protein sequence ID" value="GGA24305.1"/>
    <property type="molecule type" value="Genomic_DNA"/>
</dbReference>
<feature type="transmembrane region" description="Helical" evidence="3">
    <location>
        <begin position="317"/>
        <end position="336"/>
    </location>
</feature>
<evidence type="ECO:0000256" key="2">
    <source>
        <dbReference type="ARBA" id="ARBA00023136"/>
    </source>
</evidence>
<keyword evidence="5" id="KW-1185">Reference proteome</keyword>
<evidence type="ECO:0000256" key="3">
    <source>
        <dbReference type="SAM" id="Phobius"/>
    </source>
</evidence>
<dbReference type="InterPro" id="IPR050768">
    <property type="entry name" value="UPF0353/GerABKA_families"/>
</dbReference>
<protein>
    <submittedName>
        <fullName evidence="4">Uncharacterized protein</fullName>
    </submittedName>
</protein>
<comment type="similarity">
    <text evidence="1">Belongs to the GerABKA family.</text>
</comment>
<name>A0ABQ1FPV3_9BACL</name>
<gene>
    <name evidence="4" type="ORF">GCM10010917_06430</name>
</gene>